<evidence type="ECO:0000256" key="2">
    <source>
        <dbReference type="ARBA" id="ARBA00007104"/>
    </source>
</evidence>
<dbReference type="PANTHER" id="PTHR22811">
    <property type="entry name" value="TRANSMEMBRANE EMP24 DOMAIN-CONTAINING PROTEIN"/>
    <property type="match status" value="1"/>
</dbReference>
<dbReference type="Pfam" id="PF01105">
    <property type="entry name" value="EMP24_GP25L"/>
    <property type="match status" value="1"/>
</dbReference>
<dbReference type="Proteomes" id="UP001141327">
    <property type="component" value="Unassembled WGS sequence"/>
</dbReference>
<name>A0ABQ8UWD0_9EUKA</name>
<dbReference type="InterPro" id="IPR009038">
    <property type="entry name" value="GOLD_dom"/>
</dbReference>
<evidence type="ECO:0000256" key="1">
    <source>
        <dbReference type="ARBA" id="ARBA00004479"/>
    </source>
</evidence>
<evidence type="ECO:0000256" key="7">
    <source>
        <dbReference type="RuleBase" id="RU003827"/>
    </source>
</evidence>
<evidence type="ECO:0000313" key="11">
    <source>
        <dbReference type="EMBL" id="KAJ4461870.1"/>
    </source>
</evidence>
<dbReference type="EMBL" id="JAPMOS010000005">
    <property type="protein sequence ID" value="KAJ4461870.1"/>
    <property type="molecule type" value="Genomic_DNA"/>
</dbReference>
<keyword evidence="12" id="KW-1185">Reference proteome</keyword>
<feature type="domain" description="GOLD" evidence="10">
    <location>
        <begin position="27"/>
        <end position="142"/>
    </location>
</feature>
<evidence type="ECO:0000256" key="5">
    <source>
        <dbReference type="ARBA" id="ARBA00022989"/>
    </source>
</evidence>
<protein>
    <submittedName>
        <fullName evidence="11">Glycoprotein 25l</fullName>
    </submittedName>
</protein>
<gene>
    <name evidence="11" type="ORF">PAPYR_1553</name>
</gene>
<reference evidence="11" key="1">
    <citation type="journal article" date="2022" name="bioRxiv">
        <title>Genomics of Preaxostyla Flagellates Illuminates Evolutionary Transitions and the Path Towards Mitochondrial Loss.</title>
        <authorList>
            <person name="Novak L.V.F."/>
            <person name="Treitli S.C."/>
            <person name="Pyrih J."/>
            <person name="Halakuc P."/>
            <person name="Pipaliya S.V."/>
            <person name="Vacek V."/>
            <person name="Brzon O."/>
            <person name="Soukal P."/>
            <person name="Eme L."/>
            <person name="Dacks J.B."/>
            <person name="Karnkowska A."/>
            <person name="Elias M."/>
            <person name="Hampl V."/>
        </authorList>
    </citation>
    <scope>NUCLEOTIDE SEQUENCE</scope>
    <source>
        <strain evidence="11">RCP-MX</strain>
    </source>
</reference>
<comment type="caution">
    <text evidence="11">The sequence shown here is derived from an EMBL/GenBank/DDBJ whole genome shotgun (WGS) entry which is preliminary data.</text>
</comment>
<sequence>MRISQGVFLLLIAAALGVYVEIEEGQKVCFQEELGQEVSVLVKFQVIPKKDGGIVLSPFTVAGTVKDNRGNTVFESGEVKPEGRFSFISKTSGEHEICLEVAGTQKRKMDVHIDIATGDLQVDYATLARSENLNDMELDLKRIEDKMKSIQSEQAYMRGREAAQRNTDESSNTRVMWFAIAQTVLLLGTGLWQMMHLRRFFRQRKIS</sequence>
<evidence type="ECO:0000259" key="10">
    <source>
        <dbReference type="PROSITE" id="PS50866"/>
    </source>
</evidence>
<evidence type="ECO:0000256" key="6">
    <source>
        <dbReference type="ARBA" id="ARBA00023136"/>
    </source>
</evidence>
<keyword evidence="5 8" id="KW-1133">Transmembrane helix</keyword>
<proteinExistence type="inferred from homology"/>
<feature type="chain" id="PRO_5045594590" evidence="9">
    <location>
        <begin position="26"/>
        <end position="207"/>
    </location>
</feature>
<feature type="signal peptide" evidence="9">
    <location>
        <begin position="1"/>
        <end position="25"/>
    </location>
</feature>
<keyword evidence="4 9" id="KW-0732">Signal</keyword>
<accession>A0ABQ8UWD0</accession>
<comment type="similarity">
    <text evidence="2 7">Belongs to the EMP24/GP25L family.</text>
</comment>
<evidence type="ECO:0000256" key="9">
    <source>
        <dbReference type="SAM" id="SignalP"/>
    </source>
</evidence>
<dbReference type="SMART" id="SM01190">
    <property type="entry name" value="EMP24_GP25L"/>
    <property type="match status" value="1"/>
</dbReference>
<evidence type="ECO:0000313" key="12">
    <source>
        <dbReference type="Proteomes" id="UP001141327"/>
    </source>
</evidence>
<evidence type="ECO:0000256" key="3">
    <source>
        <dbReference type="ARBA" id="ARBA00022692"/>
    </source>
</evidence>
<evidence type="ECO:0000256" key="8">
    <source>
        <dbReference type="SAM" id="Phobius"/>
    </source>
</evidence>
<comment type="subcellular location">
    <subcellularLocation>
        <location evidence="1 7">Membrane</location>
        <topology evidence="1 7">Single-pass type I membrane protein</topology>
    </subcellularLocation>
</comment>
<evidence type="ECO:0000256" key="4">
    <source>
        <dbReference type="ARBA" id="ARBA00022729"/>
    </source>
</evidence>
<feature type="transmembrane region" description="Helical" evidence="8">
    <location>
        <begin position="175"/>
        <end position="195"/>
    </location>
</feature>
<keyword evidence="3 7" id="KW-0812">Transmembrane</keyword>
<dbReference type="InterPro" id="IPR015720">
    <property type="entry name" value="Emp24-like"/>
</dbReference>
<dbReference type="PROSITE" id="PS50866">
    <property type="entry name" value="GOLD"/>
    <property type="match status" value="1"/>
</dbReference>
<organism evidence="11 12">
    <name type="scientific">Paratrimastix pyriformis</name>
    <dbReference type="NCBI Taxonomy" id="342808"/>
    <lineage>
        <taxon>Eukaryota</taxon>
        <taxon>Metamonada</taxon>
        <taxon>Preaxostyla</taxon>
        <taxon>Paratrimastigidae</taxon>
        <taxon>Paratrimastix</taxon>
    </lineage>
</organism>
<keyword evidence="6 8" id="KW-0472">Membrane</keyword>